<organism evidence="1 2">
    <name type="scientific">Paenibacillus algorifonticola</name>
    <dbReference type="NCBI Taxonomy" id="684063"/>
    <lineage>
        <taxon>Bacteria</taxon>
        <taxon>Bacillati</taxon>
        <taxon>Bacillota</taxon>
        <taxon>Bacilli</taxon>
        <taxon>Bacillales</taxon>
        <taxon>Paenibacillaceae</taxon>
        <taxon>Paenibacillus</taxon>
    </lineage>
</organism>
<accession>A0A1I2GZU7</accession>
<reference evidence="2" key="1">
    <citation type="submission" date="2016-10" db="EMBL/GenBank/DDBJ databases">
        <authorList>
            <person name="Varghese N."/>
            <person name="Submissions S."/>
        </authorList>
    </citation>
    <scope>NUCLEOTIDE SEQUENCE [LARGE SCALE GENOMIC DNA]</scope>
    <source>
        <strain evidence="2">CGMCC 1.10223</strain>
    </source>
</reference>
<evidence type="ECO:0000313" key="1">
    <source>
        <dbReference type="EMBL" id="SFF23504.1"/>
    </source>
</evidence>
<name>A0A1I2GZU7_9BACL</name>
<gene>
    <name evidence="1" type="ORF">SAMN04487969_119102</name>
</gene>
<protein>
    <submittedName>
        <fullName evidence="1">Uncharacterized protein</fullName>
    </submittedName>
</protein>
<evidence type="ECO:0000313" key="2">
    <source>
        <dbReference type="Proteomes" id="UP000183410"/>
    </source>
</evidence>
<dbReference type="Proteomes" id="UP000183410">
    <property type="component" value="Unassembled WGS sequence"/>
</dbReference>
<proteinExistence type="predicted"/>
<dbReference type="RefSeq" id="WP_269431349.1">
    <property type="nucleotide sequence ID" value="NZ_FONN01000019.1"/>
</dbReference>
<dbReference type="EMBL" id="FONN01000019">
    <property type="protein sequence ID" value="SFF23504.1"/>
    <property type="molecule type" value="Genomic_DNA"/>
</dbReference>
<dbReference type="AlphaFoldDB" id="A0A1I2GZU7"/>
<keyword evidence="2" id="KW-1185">Reference proteome</keyword>
<sequence>MRVPLAFQANSVGSIPITRLNVTKHEESLAACKAFFPFLKDDNF</sequence>